<proteinExistence type="predicted"/>
<protein>
    <submittedName>
        <fullName evidence="1">Uncharacterized protein</fullName>
    </submittedName>
</protein>
<feature type="non-terminal residue" evidence="1">
    <location>
        <position position="66"/>
    </location>
</feature>
<dbReference type="OrthoDB" id="7695095at2759"/>
<dbReference type="EMBL" id="LBMM01008636">
    <property type="protein sequence ID" value="KMQ88726.1"/>
    <property type="molecule type" value="Genomic_DNA"/>
</dbReference>
<dbReference type="Proteomes" id="UP000036403">
    <property type="component" value="Unassembled WGS sequence"/>
</dbReference>
<organism evidence="1 2">
    <name type="scientific">Lasius niger</name>
    <name type="common">Black garden ant</name>
    <dbReference type="NCBI Taxonomy" id="67767"/>
    <lineage>
        <taxon>Eukaryota</taxon>
        <taxon>Metazoa</taxon>
        <taxon>Ecdysozoa</taxon>
        <taxon>Arthropoda</taxon>
        <taxon>Hexapoda</taxon>
        <taxon>Insecta</taxon>
        <taxon>Pterygota</taxon>
        <taxon>Neoptera</taxon>
        <taxon>Endopterygota</taxon>
        <taxon>Hymenoptera</taxon>
        <taxon>Apocrita</taxon>
        <taxon>Aculeata</taxon>
        <taxon>Formicoidea</taxon>
        <taxon>Formicidae</taxon>
        <taxon>Formicinae</taxon>
        <taxon>Lasius</taxon>
        <taxon>Lasius</taxon>
    </lineage>
</organism>
<name>A0A0J7KEV1_LASNI</name>
<dbReference type="PaxDb" id="67767-A0A0J7KEV1"/>
<gene>
    <name evidence="1" type="ORF">RF55_11731</name>
</gene>
<reference evidence="1 2" key="1">
    <citation type="submission" date="2015-04" db="EMBL/GenBank/DDBJ databases">
        <title>Lasius niger genome sequencing.</title>
        <authorList>
            <person name="Konorov E.A."/>
            <person name="Nikitin M.A."/>
            <person name="Kirill M.V."/>
            <person name="Chang P."/>
        </authorList>
    </citation>
    <scope>NUCLEOTIDE SEQUENCE [LARGE SCALE GENOMIC DNA]</scope>
    <source>
        <tissue evidence="1">Whole</tissue>
    </source>
</reference>
<keyword evidence="2" id="KW-1185">Reference proteome</keyword>
<evidence type="ECO:0000313" key="2">
    <source>
        <dbReference type="Proteomes" id="UP000036403"/>
    </source>
</evidence>
<evidence type="ECO:0000313" key="1">
    <source>
        <dbReference type="EMBL" id="KMQ88726.1"/>
    </source>
</evidence>
<dbReference type="AlphaFoldDB" id="A0A0J7KEV1"/>
<comment type="caution">
    <text evidence="1">The sequence shown here is derived from an EMBL/GenBank/DDBJ whole genome shotgun (WGS) entry which is preliminary data.</text>
</comment>
<accession>A0A0J7KEV1</accession>
<sequence>MASEEGKLIFCLKDGDWNTFVERLEIFFLAKDVKTEKKAVTLLTKLDEEAFILVRNLCSPAKPVTK</sequence>